<dbReference type="InterPro" id="IPR012338">
    <property type="entry name" value="Beta-lactam/transpept-like"/>
</dbReference>
<evidence type="ECO:0000313" key="2">
    <source>
        <dbReference type="Proteomes" id="UP000537890"/>
    </source>
</evidence>
<dbReference type="Gene3D" id="3.40.710.10">
    <property type="entry name" value="DD-peptidase/beta-lactamase superfamily"/>
    <property type="match status" value="1"/>
</dbReference>
<dbReference type="GO" id="GO:0016787">
    <property type="term" value="F:hydrolase activity"/>
    <property type="evidence" value="ECO:0007669"/>
    <property type="project" value="UniProtKB-KW"/>
</dbReference>
<sequence>MIQRSDNTATDHLLFLLGREQIEKRMLLDGHHNPQLNTPLCLGKPCWLLK</sequence>
<evidence type="ECO:0000313" key="1">
    <source>
        <dbReference type="EMBL" id="NYT47461.1"/>
    </source>
</evidence>
<organism evidence="1 2">
    <name type="scientific">Candidatus Methanofishera endochildressiae</name>
    <dbReference type="NCBI Taxonomy" id="2738884"/>
    <lineage>
        <taxon>Bacteria</taxon>
        <taxon>Pseudomonadati</taxon>
        <taxon>Pseudomonadota</taxon>
        <taxon>Gammaproteobacteria</taxon>
        <taxon>Candidatus Methanofishera</taxon>
    </lineage>
</organism>
<gene>
    <name evidence="1" type="ORF">H0A75_07700</name>
</gene>
<dbReference type="AlphaFoldDB" id="A0A7Z0MPF1"/>
<dbReference type="EMBL" id="JACCHS010000156">
    <property type="protein sequence ID" value="NYT47461.1"/>
    <property type="molecule type" value="Genomic_DNA"/>
</dbReference>
<accession>A0A7Z0MPF1</accession>
<comment type="caution">
    <text evidence="1">The sequence shown here is derived from an EMBL/GenBank/DDBJ whole genome shotgun (WGS) entry which is preliminary data.</text>
</comment>
<name>A0A7Z0MPF1_9GAMM</name>
<keyword evidence="1" id="KW-0378">Hydrolase</keyword>
<reference evidence="1 2" key="1">
    <citation type="submission" date="2020-05" db="EMBL/GenBank/DDBJ databases">
        <title>Horizontal transmission and recombination maintain forever young bacterial symbiont genomes.</title>
        <authorList>
            <person name="Russell S.L."/>
            <person name="Pepper-Tunick E."/>
            <person name="Svedberg J."/>
            <person name="Byrne A."/>
            <person name="Ruelas Castillo J."/>
            <person name="Vollmers C."/>
            <person name="Beinart R.A."/>
            <person name="Corbett-Detig R."/>
        </authorList>
    </citation>
    <scope>NUCLEOTIDE SEQUENCE [LARGE SCALE GENOMIC DNA]</scope>
    <source>
        <strain evidence="1">4727-3</strain>
    </source>
</reference>
<proteinExistence type="predicted"/>
<dbReference type="Proteomes" id="UP000537890">
    <property type="component" value="Unassembled WGS sequence"/>
</dbReference>
<protein>
    <submittedName>
        <fullName evidence="1">Serine hydrolase</fullName>
    </submittedName>
</protein>